<dbReference type="OrthoDB" id="6956679at2"/>
<gene>
    <name evidence="1" type="ORF">EpCFBP13511_00060</name>
</gene>
<name>A0A4U3FNH9_9GAMM</name>
<accession>A0A4U3FNH9</accession>
<protein>
    <submittedName>
        <fullName evidence="1">Uncharacterized protein</fullName>
    </submittedName>
</protein>
<dbReference type="STRING" id="1219360.GCA_001571305_04162"/>
<dbReference type="AlphaFoldDB" id="A0A4U3FNH9"/>
<dbReference type="NCBIfam" id="NF041471">
    <property type="entry name" value="phage_reg_YmfL"/>
    <property type="match status" value="1"/>
</dbReference>
<dbReference type="RefSeq" id="WP_137268426.1">
    <property type="nucleotide sequence ID" value="NZ_CP101613.1"/>
</dbReference>
<dbReference type="InterPro" id="IPR009679">
    <property type="entry name" value="Phage_186_CII-like"/>
</dbReference>
<evidence type="ECO:0000313" key="2">
    <source>
        <dbReference type="Proteomes" id="UP000306393"/>
    </source>
</evidence>
<sequence length="177" mass="20030">MVELQQIVIQACKGYEGTNAQIAELMGLKYSEFNNRLHMKNGTRFFDMDQLAYMQHVVGYPFLADYFASQFGMLVVDNPVPEEMDNVELFTIQMRAEMARGHVAQSKLEAEADGFIDKHELKSVAKNVLKSVRYTMHGFIAWAALHGMQVEAADLMISRKVDGQGIAAPDHRRSSHF</sequence>
<dbReference type="GO" id="GO:0003677">
    <property type="term" value="F:DNA binding"/>
    <property type="evidence" value="ECO:0007669"/>
    <property type="project" value="InterPro"/>
</dbReference>
<dbReference type="EMBL" id="QGAC01000001">
    <property type="protein sequence ID" value="TKJ94795.1"/>
    <property type="molecule type" value="Genomic_DNA"/>
</dbReference>
<dbReference type="Pfam" id="PF06892">
    <property type="entry name" value="Phage_CP76"/>
    <property type="match status" value="1"/>
</dbReference>
<dbReference type="Proteomes" id="UP000306393">
    <property type="component" value="Unassembled WGS sequence"/>
</dbReference>
<dbReference type="InterPro" id="IPR048188">
    <property type="entry name" value="YmfL-like"/>
</dbReference>
<organism evidence="1 2">
    <name type="scientific">Erwinia persicina</name>
    <dbReference type="NCBI Taxonomy" id="55211"/>
    <lineage>
        <taxon>Bacteria</taxon>
        <taxon>Pseudomonadati</taxon>
        <taxon>Pseudomonadota</taxon>
        <taxon>Gammaproteobacteria</taxon>
        <taxon>Enterobacterales</taxon>
        <taxon>Erwiniaceae</taxon>
        <taxon>Erwinia</taxon>
    </lineage>
</organism>
<reference evidence="1 2" key="1">
    <citation type="journal article" date="2019" name="Sci. Rep.">
        <title>Differences in resource use lead to coexistence of seed-transmitted microbial populations.</title>
        <authorList>
            <person name="Torres-Cortes G."/>
            <person name="Garcia B.J."/>
            <person name="Compant S."/>
            <person name="Rezki S."/>
            <person name="Jones P."/>
            <person name="Preveaux A."/>
            <person name="Briand M."/>
            <person name="Roulet A."/>
            <person name="Bouchez O."/>
            <person name="Jacobson D."/>
            <person name="Barret M."/>
        </authorList>
    </citation>
    <scope>NUCLEOTIDE SEQUENCE [LARGE SCALE GENOMIC DNA]</scope>
    <source>
        <strain evidence="1 2">CFBP13511</strain>
    </source>
</reference>
<evidence type="ECO:0000313" key="1">
    <source>
        <dbReference type="EMBL" id="TKJ94795.1"/>
    </source>
</evidence>
<comment type="caution">
    <text evidence="1">The sequence shown here is derived from an EMBL/GenBank/DDBJ whole genome shotgun (WGS) entry which is preliminary data.</text>
</comment>
<proteinExistence type="predicted"/>